<dbReference type="GO" id="GO:0005524">
    <property type="term" value="F:ATP binding"/>
    <property type="evidence" value="ECO:0007669"/>
    <property type="project" value="UniProtKB-KW"/>
</dbReference>
<evidence type="ECO:0000256" key="3">
    <source>
        <dbReference type="ARBA" id="ARBA00022741"/>
    </source>
</evidence>
<dbReference type="PIRSF" id="PIRSF000535">
    <property type="entry name" value="1PFK/6PFK/LacC"/>
    <property type="match status" value="1"/>
</dbReference>
<evidence type="ECO:0000256" key="2">
    <source>
        <dbReference type="ARBA" id="ARBA00022679"/>
    </source>
</evidence>
<dbReference type="NCBIfam" id="TIGR03168">
    <property type="entry name" value="1-PFK"/>
    <property type="match status" value="1"/>
</dbReference>
<dbReference type="GO" id="GO:0044281">
    <property type="term" value="P:small molecule metabolic process"/>
    <property type="evidence" value="ECO:0007669"/>
    <property type="project" value="UniProtKB-ARBA"/>
</dbReference>
<keyword evidence="4 8" id="KW-0418">Kinase</keyword>
<name>A0A643F1I4_IDEDE</name>
<dbReference type="PANTHER" id="PTHR46566:SF5">
    <property type="entry name" value="1-PHOSPHOFRUCTOKINASE"/>
    <property type="match status" value="1"/>
</dbReference>
<organism evidence="8 9">
    <name type="scientific">Ideonella dechloratans</name>
    <dbReference type="NCBI Taxonomy" id="36863"/>
    <lineage>
        <taxon>Bacteria</taxon>
        <taxon>Pseudomonadati</taxon>
        <taxon>Pseudomonadota</taxon>
        <taxon>Betaproteobacteria</taxon>
        <taxon>Burkholderiales</taxon>
        <taxon>Sphaerotilaceae</taxon>
        <taxon>Ideonella</taxon>
    </lineage>
</organism>
<dbReference type="InterPro" id="IPR029056">
    <property type="entry name" value="Ribokinase-like"/>
</dbReference>
<gene>
    <name evidence="8" type="ORF">F7Q92_21190</name>
</gene>
<dbReference type="PANTHER" id="PTHR46566">
    <property type="entry name" value="1-PHOSPHOFRUCTOKINASE-RELATED"/>
    <property type="match status" value="1"/>
</dbReference>
<comment type="caution">
    <text evidence="8">The sequence shown here is derived from an EMBL/GenBank/DDBJ whole genome shotgun (WGS) entry which is preliminary data.</text>
</comment>
<dbReference type="SUPFAM" id="SSF53613">
    <property type="entry name" value="Ribokinase-like"/>
    <property type="match status" value="1"/>
</dbReference>
<evidence type="ECO:0000313" key="8">
    <source>
        <dbReference type="EMBL" id="KAB0572116.1"/>
    </source>
</evidence>
<dbReference type="GO" id="GO:0008443">
    <property type="term" value="F:phosphofructokinase activity"/>
    <property type="evidence" value="ECO:0007669"/>
    <property type="project" value="TreeGrafter"/>
</dbReference>
<evidence type="ECO:0000256" key="4">
    <source>
        <dbReference type="ARBA" id="ARBA00022777"/>
    </source>
</evidence>
<keyword evidence="9" id="KW-1185">Reference proteome</keyword>
<dbReference type="RefSeq" id="WP_151126049.1">
    <property type="nucleotide sequence ID" value="NZ_CP088081.1"/>
</dbReference>
<dbReference type="Proteomes" id="UP000430120">
    <property type="component" value="Unassembled WGS sequence"/>
</dbReference>
<dbReference type="CDD" id="cd01164">
    <property type="entry name" value="FruK_PfkB_like"/>
    <property type="match status" value="1"/>
</dbReference>
<keyword evidence="2 6" id="KW-0808">Transferase</keyword>
<evidence type="ECO:0000256" key="5">
    <source>
        <dbReference type="ARBA" id="ARBA00022840"/>
    </source>
</evidence>
<dbReference type="Gene3D" id="3.40.1190.20">
    <property type="match status" value="1"/>
</dbReference>
<feature type="domain" description="Carbohydrate kinase PfkB" evidence="7">
    <location>
        <begin position="11"/>
        <end position="308"/>
    </location>
</feature>
<proteinExistence type="inferred from homology"/>
<dbReference type="OrthoDB" id="9801219at2"/>
<evidence type="ECO:0000259" key="7">
    <source>
        <dbReference type="Pfam" id="PF00294"/>
    </source>
</evidence>
<evidence type="ECO:0000313" key="9">
    <source>
        <dbReference type="Proteomes" id="UP000430120"/>
    </source>
</evidence>
<dbReference type="GO" id="GO:0005829">
    <property type="term" value="C:cytosol"/>
    <property type="evidence" value="ECO:0007669"/>
    <property type="project" value="TreeGrafter"/>
</dbReference>
<comment type="similarity">
    <text evidence="1 6">Belongs to the carbohydrate kinase PfkB family.</text>
</comment>
<dbReference type="Pfam" id="PF00294">
    <property type="entry name" value="PfkB"/>
    <property type="match status" value="1"/>
</dbReference>
<sequence length="328" mass="33529">MNAPRLFTITLNPAIDQTVRLDRLLPGEVHRALGEQTEAGGKGIGVAAVLAALGRPVTASGWLGTDNDAVFRAAFAERGIADGMLRLPGATRTNIKLAVAERGDSTDINLPGLALAPEALQAAEQQLGERLDAAVAPGDWCELAGSLPPGTDAGLWERLARRLAARGAQIVIDTGGAVLGTLLARLSDPTRGPVVPVAFIKPNRAELEELVARPLPDTLAVADAAQALCRAHGVRQIVVSLGGQGAVMADGQGRWQAAAPAVTVATTVGAGDALVAGTLAALMDGQTLPGAGVFGMACAAARIQRIAPGLPPRQEVTELAARIRATPI</sequence>
<keyword evidence="3" id="KW-0547">Nucleotide-binding</keyword>
<dbReference type="InterPro" id="IPR017583">
    <property type="entry name" value="Tagatose/fructose_Pkinase"/>
</dbReference>
<dbReference type="AlphaFoldDB" id="A0A643F1I4"/>
<dbReference type="FunFam" id="3.40.1190.20:FF:000001">
    <property type="entry name" value="Phosphofructokinase"/>
    <property type="match status" value="1"/>
</dbReference>
<dbReference type="InterPro" id="IPR011611">
    <property type="entry name" value="PfkB_dom"/>
</dbReference>
<evidence type="ECO:0000256" key="6">
    <source>
        <dbReference type="PIRNR" id="PIRNR000535"/>
    </source>
</evidence>
<accession>A0A643F1I4</accession>
<evidence type="ECO:0000256" key="1">
    <source>
        <dbReference type="ARBA" id="ARBA00010688"/>
    </source>
</evidence>
<protein>
    <recommendedName>
        <fullName evidence="6">Phosphofructokinase</fullName>
    </recommendedName>
</protein>
<dbReference type="EMBL" id="VZPB01000110">
    <property type="protein sequence ID" value="KAB0572116.1"/>
    <property type="molecule type" value="Genomic_DNA"/>
</dbReference>
<dbReference type="GO" id="GO:0016052">
    <property type="term" value="P:carbohydrate catabolic process"/>
    <property type="evidence" value="ECO:0007669"/>
    <property type="project" value="UniProtKB-ARBA"/>
</dbReference>
<reference evidence="8 9" key="1">
    <citation type="submission" date="2019-09" db="EMBL/GenBank/DDBJ databases">
        <title>Draft genome sequences of 48 bacterial type strains from the CCUG.</title>
        <authorList>
            <person name="Tunovic T."/>
            <person name="Pineiro-Iglesias B."/>
            <person name="Unosson C."/>
            <person name="Inganas E."/>
            <person name="Ohlen M."/>
            <person name="Cardew S."/>
            <person name="Jensie-Markopoulos S."/>
            <person name="Salva-Serra F."/>
            <person name="Jaen-Luchoro D."/>
            <person name="Karlsson R."/>
            <person name="Svensson-Stadler L."/>
            <person name="Chun J."/>
            <person name="Moore E."/>
        </authorList>
    </citation>
    <scope>NUCLEOTIDE SEQUENCE [LARGE SCALE GENOMIC DNA]</scope>
    <source>
        <strain evidence="8 9">CCUG 30977</strain>
    </source>
</reference>
<keyword evidence="5" id="KW-0067">ATP-binding</keyword>